<proteinExistence type="predicted"/>
<accession>A0AAE1IPT1</accession>
<evidence type="ECO:0000313" key="2">
    <source>
        <dbReference type="Proteomes" id="UP001293593"/>
    </source>
</evidence>
<dbReference type="EMBL" id="JAWXYG010000015">
    <property type="protein sequence ID" value="KAK4253862.1"/>
    <property type="molecule type" value="Genomic_DNA"/>
</dbReference>
<organism evidence="1 2">
    <name type="scientific">Acacia crassicarpa</name>
    <name type="common">northern wattle</name>
    <dbReference type="NCBI Taxonomy" id="499986"/>
    <lineage>
        <taxon>Eukaryota</taxon>
        <taxon>Viridiplantae</taxon>
        <taxon>Streptophyta</taxon>
        <taxon>Embryophyta</taxon>
        <taxon>Tracheophyta</taxon>
        <taxon>Spermatophyta</taxon>
        <taxon>Magnoliopsida</taxon>
        <taxon>eudicotyledons</taxon>
        <taxon>Gunneridae</taxon>
        <taxon>Pentapetalae</taxon>
        <taxon>rosids</taxon>
        <taxon>fabids</taxon>
        <taxon>Fabales</taxon>
        <taxon>Fabaceae</taxon>
        <taxon>Caesalpinioideae</taxon>
        <taxon>mimosoid clade</taxon>
        <taxon>Acacieae</taxon>
        <taxon>Acacia</taxon>
    </lineage>
</organism>
<comment type="caution">
    <text evidence="1">The sequence shown here is derived from an EMBL/GenBank/DDBJ whole genome shotgun (WGS) entry which is preliminary data.</text>
</comment>
<name>A0AAE1IPT1_9FABA</name>
<gene>
    <name evidence="1" type="ORF">QN277_010483</name>
</gene>
<keyword evidence="2" id="KW-1185">Reference proteome</keyword>
<dbReference type="AlphaFoldDB" id="A0AAE1IPT1"/>
<evidence type="ECO:0000313" key="1">
    <source>
        <dbReference type="EMBL" id="KAK4253862.1"/>
    </source>
</evidence>
<protein>
    <submittedName>
        <fullName evidence="1">Uncharacterized protein</fullName>
    </submittedName>
</protein>
<sequence length="152" mass="17779">MSNGSQHGEVTFDDNDTDMDDRIEDIIRDVKEEAFYQSHVYGNVCSDAKTQLYPECKKYQLLNAVLKLVNLKAHYGWSDNNFSEMFEAFKDMLPDNNVLSHRYYDIPSMFLNNVTDYEVYSYFIFVARSDPNGHVIKEDVFTLLGENQMKAW</sequence>
<reference evidence="1" key="1">
    <citation type="submission" date="2023-10" db="EMBL/GenBank/DDBJ databases">
        <title>Chromosome-level genome of the transformable northern wattle, Acacia crassicarpa.</title>
        <authorList>
            <person name="Massaro I."/>
            <person name="Sinha N.R."/>
            <person name="Poethig S."/>
            <person name="Leichty A.R."/>
        </authorList>
    </citation>
    <scope>NUCLEOTIDE SEQUENCE</scope>
    <source>
        <strain evidence="1">Acra3RX</strain>
        <tissue evidence="1">Leaf</tissue>
    </source>
</reference>
<dbReference type="Proteomes" id="UP001293593">
    <property type="component" value="Unassembled WGS sequence"/>
</dbReference>